<keyword evidence="4" id="KW-0769">Symport</keyword>
<evidence type="ECO:0000256" key="7">
    <source>
        <dbReference type="SAM" id="Phobius"/>
    </source>
</evidence>
<evidence type="ECO:0000313" key="9">
    <source>
        <dbReference type="Proteomes" id="UP000663828"/>
    </source>
</evidence>
<organism evidence="8 9">
    <name type="scientific">Adineta ricciae</name>
    <name type="common">Rotifer</name>
    <dbReference type="NCBI Taxonomy" id="249248"/>
    <lineage>
        <taxon>Eukaryota</taxon>
        <taxon>Metazoa</taxon>
        <taxon>Spiralia</taxon>
        <taxon>Gnathifera</taxon>
        <taxon>Rotifera</taxon>
        <taxon>Eurotatoria</taxon>
        <taxon>Bdelloidea</taxon>
        <taxon>Adinetida</taxon>
        <taxon>Adinetidae</taxon>
        <taxon>Adineta</taxon>
    </lineage>
</organism>
<keyword evidence="6 7" id="KW-0472">Membrane</keyword>
<dbReference type="Proteomes" id="UP000663828">
    <property type="component" value="Unassembled WGS sequence"/>
</dbReference>
<sequence>MPLFQTRYVTIRVRASDLRRSDHQAAGTVIGLKFELKSTNPNIIKMEKIITTQRKPTNNTALNTVLLEDLYIFPIKNGLSHIFNAYPSPTLLHVKQNSTENSQIVSEWLMKGEMIGVTNLTFHVDVFYNDDSITSHSQFLNILVSTPKRRIDTIFFITIPFMVTGISILMGILLDTNTIINIFKKPVPLLVGFIAQYGLMPFLAMAIAKLFHYTPLHSLALFVIGCCPGSGASNQWTVIFDGDVNLSAVLSFVSTATSFIMMPLYFYTLGRLYTNELSINVPYLVLMRTLAMVVIPYSIGIAISHFSPRARPIVQNYVKPLMICIMIFFLTFGCFVYWHLFRMIDLYTILTAPLLPFLGFIFGGIFAWMSRLNWAQIKTIGIEAGIQNTGIAFMVMLYSFPQPYATQAMVVPMIVAFLSTKPFWIALIIRNQIRKYKKRQQLARTPSHTTGKLIAIDNEQAENNTSAENIQKL</sequence>
<dbReference type="Pfam" id="PF01758">
    <property type="entry name" value="SBF"/>
    <property type="match status" value="1"/>
</dbReference>
<evidence type="ECO:0000256" key="2">
    <source>
        <dbReference type="ARBA" id="ARBA00006528"/>
    </source>
</evidence>
<feature type="transmembrane region" description="Helical" evidence="7">
    <location>
        <begin position="244"/>
        <end position="266"/>
    </location>
</feature>
<feature type="transmembrane region" description="Helical" evidence="7">
    <location>
        <begin position="380"/>
        <end position="400"/>
    </location>
</feature>
<feature type="transmembrane region" description="Helical" evidence="7">
    <location>
        <begin position="186"/>
        <end position="208"/>
    </location>
</feature>
<dbReference type="Gene3D" id="1.20.1530.20">
    <property type="match status" value="1"/>
</dbReference>
<evidence type="ECO:0000256" key="6">
    <source>
        <dbReference type="ARBA" id="ARBA00023136"/>
    </source>
</evidence>
<feature type="transmembrane region" description="Helical" evidence="7">
    <location>
        <begin position="406"/>
        <end position="429"/>
    </location>
</feature>
<comment type="similarity">
    <text evidence="2">Belongs to the bile acid:sodium symporter (BASS) (TC 2.A.28) family.</text>
</comment>
<evidence type="ECO:0000313" key="8">
    <source>
        <dbReference type="EMBL" id="CAF1444607.1"/>
    </source>
</evidence>
<dbReference type="GO" id="GO:0015293">
    <property type="term" value="F:symporter activity"/>
    <property type="evidence" value="ECO:0007669"/>
    <property type="project" value="UniProtKB-KW"/>
</dbReference>
<dbReference type="PANTHER" id="PTHR10361">
    <property type="entry name" value="SODIUM-BILE ACID COTRANSPORTER"/>
    <property type="match status" value="1"/>
</dbReference>
<evidence type="ECO:0000256" key="4">
    <source>
        <dbReference type="ARBA" id="ARBA00022847"/>
    </source>
</evidence>
<evidence type="ECO:0000256" key="3">
    <source>
        <dbReference type="ARBA" id="ARBA00022692"/>
    </source>
</evidence>
<evidence type="ECO:0000256" key="5">
    <source>
        <dbReference type="ARBA" id="ARBA00022989"/>
    </source>
</evidence>
<keyword evidence="9" id="KW-1185">Reference proteome</keyword>
<dbReference type="InterPro" id="IPR038770">
    <property type="entry name" value="Na+/solute_symporter_sf"/>
</dbReference>
<keyword evidence="3 7" id="KW-0812">Transmembrane</keyword>
<comment type="caution">
    <text evidence="8">The sequence shown here is derived from an EMBL/GenBank/DDBJ whole genome shotgun (WGS) entry which is preliminary data.</text>
</comment>
<keyword evidence="5 7" id="KW-1133">Transmembrane helix</keyword>
<name>A0A815P5P1_ADIRI</name>
<accession>A0A815P5P1</accession>
<comment type="subcellular location">
    <subcellularLocation>
        <location evidence="1">Membrane</location>
        <topology evidence="1">Multi-pass membrane protein</topology>
    </subcellularLocation>
</comment>
<feature type="transmembrane region" description="Helical" evidence="7">
    <location>
        <begin position="214"/>
        <end position="232"/>
    </location>
</feature>
<keyword evidence="4" id="KW-0813">Transport</keyword>
<feature type="transmembrane region" description="Helical" evidence="7">
    <location>
        <begin position="318"/>
        <end position="340"/>
    </location>
</feature>
<dbReference type="AlphaFoldDB" id="A0A815P5P1"/>
<dbReference type="EMBL" id="CAJNOR010003753">
    <property type="protein sequence ID" value="CAF1444607.1"/>
    <property type="molecule type" value="Genomic_DNA"/>
</dbReference>
<dbReference type="GO" id="GO:0016020">
    <property type="term" value="C:membrane"/>
    <property type="evidence" value="ECO:0007669"/>
    <property type="project" value="UniProtKB-SubCell"/>
</dbReference>
<gene>
    <name evidence="8" type="ORF">XAT740_LOCUS36515</name>
</gene>
<proteinExistence type="inferred from homology"/>
<dbReference type="InterPro" id="IPR002657">
    <property type="entry name" value="BilAc:Na_symport/Acr3"/>
</dbReference>
<dbReference type="PANTHER" id="PTHR10361:SF28">
    <property type="entry name" value="P3 PROTEIN-RELATED"/>
    <property type="match status" value="1"/>
</dbReference>
<feature type="transmembrane region" description="Helical" evidence="7">
    <location>
        <begin position="154"/>
        <end position="174"/>
    </location>
</feature>
<feature type="transmembrane region" description="Helical" evidence="7">
    <location>
        <begin position="286"/>
        <end position="306"/>
    </location>
</feature>
<protein>
    <submittedName>
        <fullName evidence="8">Uncharacterized protein</fullName>
    </submittedName>
</protein>
<reference evidence="8" key="1">
    <citation type="submission" date="2021-02" db="EMBL/GenBank/DDBJ databases">
        <authorList>
            <person name="Nowell W R."/>
        </authorList>
    </citation>
    <scope>NUCLEOTIDE SEQUENCE</scope>
</reference>
<feature type="transmembrane region" description="Helical" evidence="7">
    <location>
        <begin position="346"/>
        <end position="368"/>
    </location>
</feature>
<evidence type="ECO:0000256" key="1">
    <source>
        <dbReference type="ARBA" id="ARBA00004141"/>
    </source>
</evidence>
<dbReference type="InterPro" id="IPR004710">
    <property type="entry name" value="Bilac:Na_transpt"/>
</dbReference>